<keyword evidence="1" id="KW-1133">Transmembrane helix</keyword>
<keyword evidence="1" id="KW-0472">Membrane</keyword>
<dbReference type="InterPro" id="IPR011990">
    <property type="entry name" value="TPR-like_helical_dom_sf"/>
</dbReference>
<evidence type="ECO:0000313" key="2">
    <source>
        <dbReference type="EMBL" id="GAJ02917.1"/>
    </source>
</evidence>
<protein>
    <submittedName>
        <fullName evidence="2">Uncharacterized protein</fullName>
    </submittedName>
</protein>
<name>X1UH69_9ZZZZ</name>
<dbReference type="Gene3D" id="1.25.40.10">
    <property type="entry name" value="Tetratricopeptide repeat domain"/>
    <property type="match status" value="1"/>
</dbReference>
<feature type="transmembrane region" description="Helical" evidence="1">
    <location>
        <begin position="154"/>
        <end position="176"/>
    </location>
</feature>
<dbReference type="AlphaFoldDB" id="X1UH69"/>
<sequence>MLFSCTPATALDKSERAFIWNEAQARMAAARSPDAYLRAAQTYQKLVDDGVRNGPLFYNLGTALLQAGQIDPAIDAFQRAERFSGARSDIRQNLKIAMARKADIETAEWPWYRLVLFWHFYLPAATRMMVAAIAFFIFWVVLTMRLAGIQRSGANAVLIMVAITMILFGSSAAISWHQEATASGYQLIHTPAAIK</sequence>
<keyword evidence="1" id="KW-0812">Transmembrane</keyword>
<dbReference type="EMBL" id="BARW01032666">
    <property type="protein sequence ID" value="GAJ02917.1"/>
    <property type="molecule type" value="Genomic_DNA"/>
</dbReference>
<accession>X1UH69</accession>
<proteinExistence type="predicted"/>
<feature type="transmembrane region" description="Helical" evidence="1">
    <location>
        <begin position="120"/>
        <end position="142"/>
    </location>
</feature>
<comment type="caution">
    <text evidence="2">The sequence shown here is derived from an EMBL/GenBank/DDBJ whole genome shotgun (WGS) entry which is preliminary data.</text>
</comment>
<dbReference type="PROSITE" id="PS50005">
    <property type="entry name" value="TPR"/>
    <property type="match status" value="1"/>
</dbReference>
<evidence type="ECO:0000256" key="1">
    <source>
        <dbReference type="SAM" id="Phobius"/>
    </source>
</evidence>
<gene>
    <name evidence="2" type="ORF">S12H4_51651</name>
</gene>
<dbReference type="InterPro" id="IPR019734">
    <property type="entry name" value="TPR_rpt"/>
</dbReference>
<dbReference type="SUPFAM" id="SSF48452">
    <property type="entry name" value="TPR-like"/>
    <property type="match status" value="1"/>
</dbReference>
<organism evidence="2">
    <name type="scientific">marine sediment metagenome</name>
    <dbReference type="NCBI Taxonomy" id="412755"/>
    <lineage>
        <taxon>unclassified sequences</taxon>
        <taxon>metagenomes</taxon>
        <taxon>ecological metagenomes</taxon>
    </lineage>
</organism>
<reference evidence="2" key="1">
    <citation type="journal article" date="2014" name="Front. Microbiol.">
        <title>High frequency of phylogenetically diverse reductive dehalogenase-homologous genes in deep subseafloor sedimentary metagenomes.</title>
        <authorList>
            <person name="Kawai M."/>
            <person name="Futagami T."/>
            <person name="Toyoda A."/>
            <person name="Takaki Y."/>
            <person name="Nishi S."/>
            <person name="Hori S."/>
            <person name="Arai W."/>
            <person name="Tsubouchi T."/>
            <person name="Morono Y."/>
            <person name="Uchiyama I."/>
            <person name="Ito T."/>
            <person name="Fujiyama A."/>
            <person name="Inagaki F."/>
            <person name="Takami H."/>
        </authorList>
    </citation>
    <scope>NUCLEOTIDE SEQUENCE</scope>
    <source>
        <strain evidence="2">Expedition CK06-06</strain>
    </source>
</reference>